<proteinExistence type="inferred from homology"/>
<comment type="cofactor">
    <cofactor evidence="2">
        <name>Mg(2+)</name>
        <dbReference type="ChEBI" id="CHEBI:18420"/>
    </cofactor>
</comment>
<comment type="cofactor">
    <cofactor evidence="1">
        <name>Mn(2+)</name>
        <dbReference type="ChEBI" id="CHEBI:29035"/>
    </cofactor>
</comment>
<keyword evidence="6" id="KW-0328">Glycosyltransferase</keyword>
<keyword evidence="9" id="KW-0479">Metal-binding</keyword>
<evidence type="ECO:0000256" key="6">
    <source>
        <dbReference type="ARBA" id="ARBA00022676"/>
    </source>
</evidence>
<evidence type="ECO:0000313" key="15">
    <source>
        <dbReference type="Proteomes" id="UP000188320"/>
    </source>
</evidence>
<keyword evidence="11" id="KW-1133">Transmembrane helix</keyword>
<dbReference type="EMBL" id="LSSK01000720">
    <property type="protein sequence ID" value="OMH82195.1"/>
    <property type="molecule type" value="Genomic_DNA"/>
</dbReference>
<keyword evidence="7 14" id="KW-0808">Transferase</keyword>
<evidence type="ECO:0000256" key="4">
    <source>
        <dbReference type="ARBA" id="ARBA00004922"/>
    </source>
</evidence>
<dbReference type="AlphaFoldDB" id="A0A1R1PMK1"/>
<evidence type="ECO:0000256" key="5">
    <source>
        <dbReference type="ARBA" id="ARBA00010810"/>
    </source>
</evidence>
<evidence type="ECO:0000256" key="7">
    <source>
        <dbReference type="ARBA" id="ARBA00022679"/>
    </source>
</evidence>
<dbReference type="PANTHER" id="PTHR13872">
    <property type="entry name" value="DOLICHYL-DIPHOSPHOOLIGOSACCHARIDE--PROTEIN GLYCOSYLTRANSFERASE SUBUNIT"/>
    <property type="match status" value="1"/>
</dbReference>
<evidence type="ECO:0000256" key="1">
    <source>
        <dbReference type="ARBA" id="ARBA00001936"/>
    </source>
</evidence>
<comment type="subcellular location">
    <subcellularLocation>
        <location evidence="3">Endomembrane system</location>
        <topology evidence="3">Multi-pass membrane protein</topology>
    </subcellularLocation>
</comment>
<evidence type="ECO:0000256" key="3">
    <source>
        <dbReference type="ARBA" id="ARBA00004127"/>
    </source>
</evidence>
<dbReference type="Proteomes" id="UP000188320">
    <property type="component" value="Unassembled WGS sequence"/>
</dbReference>
<dbReference type="OrthoDB" id="10261066at2759"/>
<evidence type="ECO:0000256" key="12">
    <source>
        <dbReference type="ARBA" id="ARBA00023136"/>
    </source>
</evidence>
<keyword evidence="13" id="KW-0464">Manganese</keyword>
<dbReference type="Gene3D" id="3.40.50.12610">
    <property type="match status" value="1"/>
</dbReference>
<dbReference type="PANTHER" id="PTHR13872:SF1">
    <property type="entry name" value="DOLICHYL-DIPHOSPHOOLIGOSACCHARIDE--PROTEIN GLYCOSYLTRANSFERASE SUBUNIT STT3B"/>
    <property type="match status" value="1"/>
</dbReference>
<accession>A0A1R1PMK1</accession>
<dbReference type="GO" id="GO:0046872">
    <property type="term" value="F:metal ion binding"/>
    <property type="evidence" value="ECO:0007669"/>
    <property type="project" value="UniProtKB-KW"/>
</dbReference>
<dbReference type="InterPro" id="IPR003674">
    <property type="entry name" value="Oligo_trans_STT3"/>
</dbReference>
<keyword evidence="15" id="KW-1185">Reference proteome</keyword>
<evidence type="ECO:0000256" key="8">
    <source>
        <dbReference type="ARBA" id="ARBA00022692"/>
    </source>
</evidence>
<dbReference type="GO" id="GO:0012505">
    <property type="term" value="C:endomembrane system"/>
    <property type="evidence" value="ECO:0007669"/>
    <property type="project" value="UniProtKB-SubCell"/>
</dbReference>
<dbReference type="GO" id="GO:0018279">
    <property type="term" value="P:protein N-linked glycosylation via asparagine"/>
    <property type="evidence" value="ECO:0007669"/>
    <property type="project" value="TreeGrafter"/>
</dbReference>
<evidence type="ECO:0000256" key="9">
    <source>
        <dbReference type="ARBA" id="ARBA00022723"/>
    </source>
</evidence>
<evidence type="ECO:0000313" key="14">
    <source>
        <dbReference type="EMBL" id="OMH82195.1"/>
    </source>
</evidence>
<dbReference type="UniPathway" id="UPA00378"/>
<evidence type="ECO:0000256" key="11">
    <source>
        <dbReference type="ARBA" id="ARBA00022989"/>
    </source>
</evidence>
<comment type="similarity">
    <text evidence="5">Belongs to the STT3 family.</text>
</comment>
<dbReference type="GO" id="GO:0016020">
    <property type="term" value="C:membrane"/>
    <property type="evidence" value="ECO:0007669"/>
    <property type="project" value="InterPro"/>
</dbReference>
<sequence>ASDERSAHSIMSSLDIDYALVVYGGMLSYSGDDINKFIWMIRIGQNVYPDDLQEGLFYTPSGQYAIGDSATQKMKQSIMHKFTYFKLHDVMGPNGADRTRNQRLPSSVSLDYFEEVYSSENLLVRIYKPKPLDNLGRPLDQL</sequence>
<dbReference type="GO" id="GO:0004579">
    <property type="term" value="F:dolichyl-diphosphooligosaccharide-protein glycotransferase activity"/>
    <property type="evidence" value="ECO:0007669"/>
    <property type="project" value="TreeGrafter"/>
</dbReference>
<reference evidence="15" key="1">
    <citation type="submission" date="2017-01" db="EMBL/GenBank/DDBJ databases">
        <authorList>
            <person name="Wang Y."/>
            <person name="White M."/>
            <person name="Kvist S."/>
            <person name="Moncalvo J.-M."/>
        </authorList>
    </citation>
    <scope>NUCLEOTIDE SEQUENCE [LARGE SCALE GENOMIC DNA]</scope>
    <source>
        <strain evidence="15">COL-18-3</strain>
    </source>
</reference>
<dbReference type="GO" id="GO:0043687">
    <property type="term" value="P:post-translational protein modification"/>
    <property type="evidence" value="ECO:0007669"/>
    <property type="project" value="TreeGrafter"/>
</dbReference>
<protein>
    <submittedName>
        <fullName evidence="14">Dolichyl-diphosphooligosaccharide-protein glycosyltransferase subunit stt3</fullName>
    </submittedName>
</protein>
<keyword evidence="10" id="KW-0460">Magnesium</keyword>
<keyword evidence="12" id="KW-0472">Membrane</keyword>
<evidence type="ECO:0000256" key="2">
    <source>
        <dbReference type="ARBA" id="ARBA00001946"/>
    </source>
</evidence>
<organism evidence="14 15">
    <name type="scientific">Zancudomyces culisetae</name>
    <name type="common">Gut fungus</name>
    <name type="synonym">Smittium culisetae</name>
    <dbReference type="NCBI Taxonomy" id="1213189"/>
    <lineage>
        <taxon>Eukaryota</taxon>
        <taxon>Fungi</taxon>
        <taxon>Fungi incertae sedis</taxon>
        <taxon>Zoopagomycota</taxon>
        <taxon>Kickxellomycotina</taxon>
        <taxon>Harpellomycetes</taxon>
        <taxon>Harpellales</taxon>
        <taxon>Legeriomycetaceae</taxon>
        <taxon>Zancudomyces</taxon>
    </lineage>
</organism>
<feature type="non-terminal residue" evidence="14">
    <location>
        <position position="1"/>
    </location>
</feature>
<evidence type="ECO:0000256" key="13">
    <source>
        <dbReference type="ARBA" id="ARBA00023211"/>
    </source>
</evidence>
<evidence type="ECO:0000256" key="10">
    <source>
        <dbReference type="ARBA" id="ARBA00022842"/>
    </source>
</evidence>
<comment type="pathway">
    <text evidence="4">Protein modification; protein glycosylation.</text>
</comment>
<name>A0A1R1PMK1_ZANCU</name>
<keyword evidence="8" id="KW-0812">Transmembrane</keyword>
<gene>
    <name evidence="14" type="ORF">AX774_g4332</name>
</gene>
<comment type="caution">
    <text evidence="14">The sequence shown here is derived from an EMBL/GenBank/DDBJ whole genome shotgun (WGS) entry which is preliminary data.</text>
</comment>